<keyword evidence="2" id="KW-1185">Reference proteome</keyword>
<dbReference type="EMBL" id="ADVL01000510">
    <property type="protein sequence ID" value="EFH11095.1"/>
    <property type="molecule type" value="Genomic_DNA"/>
</dbReference>
<name>D5RNM3_9PROT</name>
<dbReference type="Proteomes" id="UP000005324">
    <property type="component" value="Unassembled WGS sequence"/>
</dbReference>
<evidence type="ECO:0000313" key="2">
    <source>
        <dbReference type="Proteomes" id="UP000005324"/>
    </source>
</evidence>
<protein>
    <submittedName>
        <fullName evidence="1">Uncharacterized protein</fullName>
    </submittedName>
</protein>
<reference evidence="1 2" key="1">
    <citation type="submission" date="2010-04" db="EMBL/GenBank/DDBJ databases">
        <authorList>
            <person name="Qin X."/>
            <person name="Bachman B."/>
            <person name="Battles P."/>
            <person name="Bell A."/>
            <person name="Bess C."/>
            <person name="Bickham C."/>
            <person name="Chaboub L."/>
            <person name="Chen D."/>
            <person name="Coyle M."/>
            <person name="Deiros D.R."/>
            <person name="Dinh H."/>
            <person name="Forbes L."/>
            <person name="Fowler G."/>
            <person name="Francisco L."/>
            <person name="Fu Q."/>
            <person name="Gubbala S."/>
            <person name="Hale W."/>
            <person name="Han Y."/>
            <person name="Hemphill L."/>
            <person name="Highlander S.K."/>
            <person name="Hirani K."/>
            <person name="Hogues M."/>
            <person name="Jackson L."/>
            <person name="Jakkamsetti A."/>
            <person name="Javaid M."/>
            <person name="Jiang H."/>
            <person name="Korchina V."/>
            <person name="Kovar C."/>
            <person name="Lara F."/>
            <person name="Lee S."/>
            <person name="Mata R."/>
            <person name="Mathew T."/>
            <person name="Moen C."/>
            <person name="Morales K."/>
            <person name="Munidasa M."/>
            <person name="Nazareth L."/>
            <person name="Ngo R."/>
            <person name="Nguyen L."/>
            <person name="Okwuonu G."/>
            <person name="Ongeri F."/>
            <person name="Patil S."/>
            <person name="Petrosino J."/>
            <person name="Pham C."/>
            <person name="Pham P."/>
            <person name="Pu L.-L."/>
            <person name="Puazo M."/>
            <person name="Raj R."/>
            <person name="Reid J."/>
            <person name="Rouhana J."/>
            <person name="Saada N."/>
            <person name="Shang Y."/>
            <person name="Simmons D."/>
            <person name="Thornton R."/>
            <person name="Warren J."/>
            <person name="Weissenberger G."/>
            <person name="Zhang J."/>
            <person name="Zhang L."/>
            <person name="Zhou C."/>
            <person name="Zhu D."/>
            <person name="Muzny D."/>
            <person name="Worley K."/>
            <person name="Gibbs R."/>
        </authorList>
    </citation>
    <scope>NUCLEOTIDE SEQUENCE [LARGE SCALE GENOMIC DNA]</scope>
    <source>
        <strain evidence="1 2">ATCC 49957</strain>
    </source>
</reference>
<proteinExistence type="predicted"/>
<dbReference type="HOGENOM" id="CLU_1921630_0_0_5"/>
<organism evidence="1 2">
    <name type="scientific">Pseudoroseomonas cervicalis ATCC 49957</name>
    <dbReference type="NCBI Taxonomy" id="525371"/>
    <lineage>
        <taxon>Bacteria</taxon>
        <taxon>Pseudomonadati</taxon>
        <taxon>Pseudomonadota</taxon>
        <taxon>Alphaproteobacteria</taxon>
        <taxon>Acetobacterales</taxon>
        <taxon>Roseomonadaceae</taxon>
        <taxon>Roseomonas</taxon>
    </lineage>
</organism>
<dbReference type="AlphaFoldDB" id="D5RNM3"/>
<evidence type="ECO:0000313" key="1">
    <source>
        <dbReference type="EMBL" id="EFH11095.1"/>
    </source>
</evidence>
<sequence>PRGAAEGRAIGQAAAPGLGEVADQLGHQLARQQAEAAMQLLPGEAALLGRRGEVVAGIGQFHPVDAGRGPLPAASQQAGDVQDDMRAVGRKGSGHHGSSGTASPFWCAGAASWAEDMLRLLTEPVTILWTA</sequence>
<accession>D5RNM3</accession>
<gene>
    <name evidence="1" type="ORF">HMPREF0731_2684</name>
</gene>
<feature type="non-terminal residue" evidence="1">
    <location>
        <position position="1"/>
    </location>
</feature>
<comment type="caution">
    <text evidence="1">The sequence shown here is derived from an EMBL/GenBank/DDBJ whole genome shotgun (WGS) entry which is preliminary data.</text>
</comment>